<evidence type="ECO:0000313" key="2">
    <source>
        <dbReference type="EMBL" id="KAF2663273.1"/>
    </source>
</evidence>
<protein>
    <submittedName>
        <fullName evidence="2">Uncharacterized protein</fullName>
    </submittedName>
</protein>
<dbReference type="OrthoDB" id="3783451at2759"/>
<feature type="region of interest" description="Disordered" evidence="1">
    <location>
        <begin position="1"/>
        <end position="58"/>
    </location>
</feature>
<name>A0A6A6TWD5_9PEZI</name>
<proteinExistence type="predicted"/>
<accession>A0A6A6TWD5</accession>
<reference evidence="2" key="1">
    <citation type="journal article" date="2020" name="Stud. Mycol.">
        <title>101 Dothideomycetes genomes: a test case for predicting lifestyles and emergence of pathogens.</title>
        <authorList>
            <person name="Haridas S."/>
            <person name="Albert R."/>
            <person name="Binder M."/>
            <person name="Bloem J."/>
            <person name="Labutti K."/>
            <person name="Salamov A."/>
            <person name="Andreopoulos B."/>
            <person name="Baker S."/>
            <person name="Barry K."/>
            <person name="Bills G."/>
            <person name="Bluhm B."/>
            <person name="Cannon C."/>
            <person name="Castanera R."/>
            <person name="Culley D."/>
            <person name="Daum C."/>
            <person name="Ezra D."/>
            <person name="Gonzalez J."/>
            <person name="Henrissat B."/>
            <person name="Kuo A."/>
            <person name="Liang C."/>
            <person name="Lipzen A."/>
            <person name="Lutzoni F."/>
            <person name="Magnuson J."/>
            <person name="Mondo S."/>
            <person name="Nolan M."/>
            <person name="Ohm R."/>
            <person name="Pangilinan J."/>
            <person name="Park H.-J."/>
            <person name="Ramirez L."/>
            <person name="Alfaro M."/>
            <person name="Sun H."/>
            <person name="Tritt A."/>
            <person name="Yoshinaga Y."/>
            <person name="Zwiers L.-H."/>
            <person name="Turgeon B."/>
            <person name="Goodwin S."/>
            <person name="Spatafora J."/>
            <person name="Crous P."/>
            <person name="Grigoriev I."/>
        </authorList>
    </citation>
    <scope>NUCLEOTIDE SEQUENCE</scope>
    <source>
        <strain evidence="2">CBS 115976</strain>
    </source>
</reference>
<feature type="compositionally biased region" description="Basic and acidic residues" evidence="1">
    <location>
        <begin position="22"/>
        <end position="34"/>
    </location>
</feature>
<dbReference type="AlphaFoldDB" id="A0A6A6TWD5"/>
<evidence type="ECO:0000256" key="1">
    <source>
        <dbReference type="SAM" id="MobiDB-lite"/>
    </source>
</evidence>
<gene>
    <name evidence="2" type="ORF">BT63DRAFT_419096</name>
</gene>
<dbReference type="Proteomes" id="UP000799302">
    <property type="component" value="Unassembled WGS sequence"/>
</dbReference>
<evidence type="ECO:0000313" key="3">
    <source>
        <dbReference type="Proteomes" id="UP000799302"/>
    </source>
</evidence>
<organism evidence="2 3">
    <name type="scientific">Microthyrium microscopicum</name>
    <dbReference type="NCBI Taxonomy" id="703497"/>
    <lineage>
        <taxon>Eukaryota</taxon>
        <taxon>Fungi</taxon>
        <taxon>Dikarya</taxon>
        <taxon>Ascomycota</taxon>
        <taxon>Pezizomycotina</taxon>
        <taxon>Dothideomycetes</taxon>
        <taxon>Dothideomycetes incertae sedis</taxon>
        <taxon>Microthyriales</taxon>
        <taxon>Microthyriaceae</taxon>
        <taxon>Microthyrium</taxon>
    </lineage>
</organism>
<sequence length="255" mass="28294">MGDGRNHAGPINHGRPFSNDEYPGKDITGHDDNKQYYPPDNGVPQPADHYRGQANAGHLYPSQDSLRIRWPVFAELHDIMVIDDPLDASSPAKPFQASDGRFHQVAYSAVTNPPCSSLEVGVDCLGQYAEETFGYCECEFADEEGAEGACTCEGVYHEPKPIGVMGKGKEGAVTIEDVILTLSPYLRSLKDDILRAKSYHLDPPLPPETRFYAGPMIYASRFRVFQDKGESNQINWELAAQIASKLHNTPRELRK</sequence>
<keyword evidence="3" id="KW-1185">Reference proteome</keyword>
<dbReference type="EMBL" id="MU004246">
    <property type="protein sequence ID" value="KAF2663273.1"/>
    <property type="molecule type" value="Genomic_DNA"/>
</dbReference>